<dbReference type="AlphaFoldDB" id="A0A6A6IKS4"/>
<dbReference type="Proteomes" id="UP000800094">
    <property type="component" value="Unassembled WGS sequence"/>
</dbReference>
<sequence>MYNHLQRVRRPFNIPVSLQQCRCDHCTLLSSGPSVQLPSRVFVSLNANHPFASPQHFLKWIWVGRKMLQRDSDRGLGICTRHSCQPGRAWRLPSIPEAVQMNREATRIVSLTPKSRDFSELVPQKVTVFSRASRETNPASGPNPNLYRWSRLQGAFSTWE</sequence>
<accession>A0A6A6IKS4</accession>
<name>A0A6A6IKS4_9PLEO</name>
<gene>
    <name evidence="1" type="ORF">BU26DRAFT_301895</name>
</gene>
<reference evidence="1" key="1">
    <citation type="journal article" date="2020" name="Stud. Mycol.">
        <title>101 Dothideomycetes genomes: a test case for predicting lifestyles and emergence of pathogens.</title>
        <authorList>
            <person name="Haridas S."/>
            <person name="Albert R."/>
            <person name="Binder M."/>
            <person name="Bloem J."/>
            <person name="Labutti K."/>
            <person name="Salamov A."/>
            <person name="Andreopoulos B."/>
            <person name="Baker S."/>
            <person name="Barry K."/>
            <person name="Bills G."/>
            <person name="Bluhm B."/>
            <person name="Cannon C."/>
            <person name="Castanera R."/>
            <person name="Culley D."/>
            <person name="Daum C."/>
            <person name="Ezra D."/>
            <person name="Gonzalez J."/>
            <person name="Henrissat B."/>
            <person name="Kuo A."/>
            <person name="Liang C."/>
            <person name="Lipzen A."/>
            <person name="Lutzoni F."/>
            <person name="Magnuson J."/>
            <person name="Mondo S."/>
            <person name="Nolan M."/>
            <person name="Ohm R."/>
            <person name="Pangilinan J."/>
            <person name="Park H.-J."/>
            <person name="Ramirez L."/>
            <person name="Alfaro M."/>
            <person name="Sun H."/>
            <person name="Tritt A."/>
            <person name="Yoshinaga Y."/>
            <person name="Zwiers L.-H."/>
            <person name="Turgeon B."/>
            <person name="Goodwin S."/>
            <person name="Spatafora J."/>
            <person name="Crous P."/>
            <person name="Grigoriev I."/>
        </authorList>
    </citation>
    <scope>NUCLEOTIDE SEQUENCE</scope>
    <source>
        <strain evidence="1">CBS 122368</strain>
    </source>
</reference>
<dbReference type="RefSeq" id="XP_033685456.1">
    <property type="nucleotide sequence ID" value="XM_033821796.1"/>
</dbReference>
<keyword evidence="2" id="KW-1185">Reference proteome</keyword>
<evidence type="ECO:0000313" key="2">
    <source>
        <dbReference type="Proteomes" id="UP000800094"/>
    </source>
</evidence>
<dbReference type="EMBL" id="ML987194">
    <property type="protein sequence ID" value="KAF2250452.1"/>
    <property type="molecule type" value="Genomic_DNA"/>
</dbReference>
<dbReference type="GeneID" id="54575126"/>
<proteinExistence type="predicted"/>
<evidence type="ECO:0000313" key="1">
    <source>
        <dbReference type="EMBL" id="KAF2250452.1"/>
    </source>
</evidence>
<protein>
    <submittedName>
        <fullName evidence="1">Uncharacterized protein</fullName>
    </submittedName>
</protein>
<organism evidence="1 2">
    <name type="scientific">Trematosphaeria pertusa</name>
    <dbReference type="NCBI Taxonomy" id="390896"/>
    <lineage>
        <taxon>Eukaryota</taxon>
        <taxon>Fungi</taxon>
        <taxon>Dikarya</taxon>
        <taxon>Ascomycota</taxon>
        <taxon>Pezizomycotina</taxon>
        <taxon>Dothideomycetes</taxon>
        <taxon>Pleosporomycetidae</taxon>
        <taxon>Pleosporales</taxon>
        <taxon>Massarineae</taxon>
        <taxon>Trematosphaeriaceae</taxon>
        <taxon>Trematosphaeria</taxon>
    </lineage>
</organism>